<reference evidence="3" key="2">
    <citation type="submission" date="2015-01" db="EMBL/GenBank/DDBJ databases">
        <title>Evolutionary Origins and Diversification of the Mycorrhizal Mutualists.</title>
        <authorList>
            <consortium name="DOE Joint Genome Institute"/>
            <consortium name="Mycorrhizal Genomics Consortium"/>
            <person name="Kohler A."/>
            <person name="Kuo A."/>
            <person name="Nagy L.G."/>
            <person name="Floudas D."/>
            <person name="Copeland A."/>
            <person name="Barry K.W."/>
            <person name="Cichocki N."/>
            <person name="Veneault-Fourrey C."/>
            <person name="LaButti K."/>
            <person name="Lindquist E.A."/>
            <person name="Lipzen A."/>
            <person name="Lundell T."/>
            <person name="Morin E."/>
            <person name="Murat C."/>
            <person name="Riley R."/>
            <person name="Ohm R."/>
            <person name="Sun H."/>
            <person name="Tunlid A."/>
            <person name="Henrissat B."/>
            <person name="Grigoriev I.V."/>
            <person name="Hibbett D.S."/>
            <person name="Martin F."/>
        </authorList>
    </citation>
    <scope>NUCLEOTIDE SEQUENCE [LARGE SCALE GENOMIC DNA]</scope>
    <source>
        <strain evidence="3">LaAM-08-1</strain>
    </source>
</reference>
<evidence type="ECO:0008006" key="4">
    <source>
        <dbReference type="Google" id="ProtNLM"/>
    </source>
</evidence>
<keyword evidence="1" id="KW-0812">Transmembrane</keyword>
<feature type="transmembrane region" description="Helical" evidence="1">
    <location>
        <begin position="82"/>
        <end position="104"/>
    </location>
</feature>
<sequence length="167" mass="18773">MPDFLRWAYPLFFSIIIVFAIIELSISAWLVAKYNAHHNFTHRSLRTRVRYTLFVSIWTVLFGTISLIIFLMGPVVSILTSVATHAIFIFMTWVLWVAAAAAVTQSVGGNLHCSTQTEFVYCGHLNALIAFAWMIWIFLSFLLVAIIVRGVIVVRKGDGYSGGLVDE</sequence>
<dbReference type="AlphaFoldDB" id="A0A0C9WJF5"/>
<feature type="transmembrane region" description="Helical" evidence="1">
    <location>
        <begin position="12"/>
        <end position="32"/>
    </location>
</feature>
<dbReference type="OrthoDB" id="2117453at2759"/>
<dbReference type="HOGENOM" id="CLU_109463_0_1_1"/>
<protein>
    <recommendedName>
        <fullName evidence="4">MARVEL domain-containing protein</fullName>
    </recommendedName>
</protein>
<keyword evidence="1" id="KW-1133">Transmembrane helix</keyword>
<reference evidence="2 3" key="1">
    <citation type="submission" date="2014-04" db="EMBL/GenBank/DDBJ databases">
        <authorList>
            <consortium name="DOE Joint Genome Institute"/>
            <person name="Kuo A."/>
            <person name="Kohler A."/>
            <person name="Nagy L.G."/>
            <person name="Floudas D."/>
            <person name="Copeland A."/>
            <person name="Barry K.W."/>
            <person name="Cichocki N."/>
            <person name="Veneault-Fourrey C."/>
            <person name="LaButti K."/>
            <person name="Lindquist E.A."/>
            <person name="Lipzen A."/>
            <person name="Lundell T."/>
            <person name="Morin E."/>
            <person name="Murat C."/>
            <person name="Sun H."/>
            <person name="Tunlid A."/>
            <person name="Henrissat B."/>
            <person name="Grigoriev I.V."/>
            <person name="Hibbett D.S."/>
            <person name="Martin F."/>
            <person name="Nordberg H.P."/>
            <person name="Cantor M.N."/>
            <person name="Hua S.X."/>
        </authorList>
    </citation>
    <scope>NUCLEOTIDE SEQUENCE [LARGE SCALE GENOMIC DNA]</scope>
    <source>
        <strain evidence="2 3">LaAM-08-1</strain>
    </source>
</reference>
<feature type="transmembrane region" description="Helical" evidence="1">
    <location>
        <begin position="53"/>
        <end position="76"/>
    </location>
</feature>
<keyword evidence="1" id="KW-0472">Membrane</keyword>
<evidence type="ECO:0000313" key="3">
    <source>
        <dbReference type="Proteomes" id="UP000054477"/>
    </source>
</evidence>
<dbReference type="STRING" id="1095629.A0A0C9WJF5"/>
<gene>
    <name evidence="2" type="ORF">K443DRAFT_125158</name>
</gene>
<organism evidence="2 3">
    <name type="scientific">Laccaria amethystina LaAM-08-1</name>
    <dbReference type="NCBI Taxonomy" id="1095629"/>
    <lineage>
        <taxon>Eukaryota</taxon>
        <taxon>Fungi</taxon>
        <taxon>Dikarya</taxon>
        <taxon>Basidiomycota</taxon>
        <taxon>Agaricomycotina</taxon>
        <taxon>Agaricomycetes</taxon>
        <taxon>Agaricomycetidae</taxon>
        <taxon>Agaricales</taxon>
        <taxon>Agaricineae</taxon>
        <taxon>Hydnangiaceae</taxon>
        <taxon>Laccaria</taxon>
    </lineage>
</organism>
<proteinExistence type="predicted"/>
<dbReference type="Proteomes" id="UP000054477">
    <property type="component" value="Unassembled WGS sequence"/>
</dbReference>
<feature type="transmembrane region" description="Helical" evidence="1">
    <location>
        <begin position="125"/>
        <end position="152"/>
    </location>
</feature>
<dbReference type="GO" id="GO:0016020">
    <property type="term" value="C:membrane"/>
    <property type="evidence" value="ECO:0007669"/>
    <property type="project" value="UniProtKB-SubCell"/>
</dbReference>
<keyword evidence="3" id="KW-1185">Reference proteome</keyword>
<dbReference type="EMBL" id="KN838786">
    <property type="protein sequence ID" value="KIJ94604.1"/>
    <property type="molecule type" value="Genomic_DNA"/>
</dbReference>
<evidence type="ECO:0000313" key="2">
    <source>
        <dbReference type="EMBL" id="KIJ94604.1"/>
    </source>
</evidence>
<accession>A0A0C9WJF5</accession>
<name>A0A0C9WJF5_9AGAR</name>
<evidence type="ECO:0000256" key="1">
    <source>
        <dbReference type="SAM" id="Phobius"/>
    </source>
</evidence>